<reference evidence="1" key="2">
    <citation type="journal article" date="2015" name="Data Brief">
        <title>Shoot transcriptome of the giant reed, Arundo donax.</title>
        <authorList>
            <person name="Barrero R.A."/>
            <person name="Guerrero F.D."/>
            <person name="Moolhuijzen P."/>
            <person name="Goolsby J.A."/>
            <person name="Tidwell J."/>
            <person name="Bellgard S.E."/>
            <person name="Bellgard M.I."/>
        </authorList>
    </citation>
    <scope>NUCLEOTIDE SEQUENCE</scope>
    <source>
        <tissue evidence="1">Shoot tissue taken approximately 20 cm above the soil surface</tissue>
    </source>
</reference>
<reference evidence="1" key="1">
    <citation type="submission" date="2014-09" db="EMBL/GenBank/DDBJ databases">
        <authorList>
            <person name="Magalhaes I.L.F."/>
            <person name="Oliveira U."/>
            <person name="Santos F.R."/>
            <person name="Vidigal T.H.D.A."/>
            <person name="Brescovit A.D."/>
            <person name="Santos A.J."/>
        </authorList>
    </citation>
    <scope>NUCLEOTIDE SEQUENCE</scope>
    <source>
        <tissue evidence="1">Shoot tissue taken approximately 20 cm above the soil surface</tissue>
    </source>
</reference>
<evidence type="ECO:0000313" key="1">
    <source>
        <dbReference type="EMBL" id="JAE04584.1"/>
    </source>
</evidence>
<organism evidence="1">
    <name type="scientific">Arundo donax</name>
    <name type="common">Giant reed</name>
    <name type="synonym">Donax arundinaceus</name>
    <dbReference type="NCBI Taxonomy" id="35708"/>
    <lineage>
        <taxon>Eukaryota</taxon>
        <taxon>Viridiplantae</taxon>
        <taxon>Streptophyta</taxon>
        <taxon>Embryophyta</taxon>
        <taxon>Tracheophyta</taxon>
        <taxon>Spermatophyta</taxon>
        <taxon>Magnoliopsida</taxon>
        <taxon>Liliopsida</taxon>
        <taxon>Poales</taxon>
        <taxon>Poaceae</taxon>
        <taxon>PACMAD clade</taxon>
        <taxon>Arundinoideae</taxon>
        <taxon>Arundineae</taxon>
        <taxon>Arundo</taxon>
    </lineage>
</organism>
<name>A0A0A9F050_ARUDO</name>
<sequence length="75" mass="8543">MRTCRPGRRWWGKGWCRWCGGRARGTLGGCAVGYGVEGESGRWRTTTMRRWKTKGSWGPADEAWGKAAWWKPPLS</sequence>
<proteinExistence type="predicted"/>
<dbReference type="AlphaFoldDB" id="A0A0A9F050"/>
<dbReference type="EMBL" id="GBRH01193312">
    <property type="protein sequence ID" value="JAE04584.1"/>
    <property type="molecule type" value="Transcribed_RNA"/>
</dbReference>
<protein>
    <submittedName>
        <fullName evidence="1">Uncharacterized protein</fullName>
    </submittedName>
</protein>
<accession>A0A0A9F050</accession>